<dbReference type="SUPFAM" id="SSF53807">
    <property type="entry name" value="Helical backbone' metal receptor"/>
    <property type="match status" value="1"/>
</dbReference>
<dbReference type="PROSITE" id="PS50983">
    <property type="entry name" value="FE_B12_PBP"/>
    <property type="match status" value="1"/>
</dbReference>
<dbReference type="EMBL" id="VCYH01000002">
    <property type="protein sequence ID" value="MDN7024062.1"/>
    <property type="molecule type" value="Genomic_DNA"/>
</dbReference>
<name>A0ABT8M804_9EURY</name>
<dbReference type="PANTHER" id="PTHR30535">
    <property type="entry name" value="VITAMIN B12-BINDING PROTEIN"/>
    <property type="match status" value="1"/>
</dbReference>
<dbReference type="PROSITE" id="PS00018">
    <property type="entry name" value="EF_HAND_1"/>
    <property type="match status" value="1"/>
</dbReference>
<dbReference type="Gene3D" id="3.40.50.1980">
    <property type="entry name" value="Nitrogenase molybdenum iron protein domain"/>
    <property type="match status" value="2"/>
</dbReference>
<comment type="caution">
    <text evidence="2">The sequence shown here is derived from an EMBL/GenBank/DDBJ whole genome shotgun (WGS) entry which is preliminary data.</text>
</comment>
<evidence type="ECO:0000313" key="2">
    <source>
        <dbReference type="EMBL" id="MDN7024062.1"/>
    </source>
</evidence>
<proteinExistence type="predicted"/>
<dbReference type="Proteomes" id="UP001168338">
    <property type="component" value="Unassembled WGS sequence"/>
</dbReference>
<dbReference type="InterPro" id="IPR050902">
    <property type="entry name" value="ABC_Transporter_SBP"/>
</dbReference>
<reference evidence="2" key="1">
    <citation type="submission" date="2019-05" db="EMBL/GenBank/DDBJ databases">
        <title>Methanoculleus sp. FWC-SCC1, a methanogenic archaeon isolated from deep marine cold seep.</title>
        <authorList>
            <person name="Chen Y.-W."/>
            <person name="Chen S.-C."/>
            <person name="Teng N.-H."/>
            <person name="Lai M.-C."/>
        </authorList>
    </citation>
    <scope>NUCLEOTIDE SEQUENCE</scope>
    <source>
        <strain evidence="2">FWC-SCC1</strain>
    </source>
</reference>
<keyword evidence="3" id="KW-1185">Reference proteome</keyword>
<organism evidence="2 3">
    <name type="scientific">Methanoculleus frigidifontis</name>
    <dbReference type="NCBI Taxonomy" id="2584085"/>
    <lineage>
        <taxon>Archaea</taxon>
        <taxon>Methanobacteriati</taxon>
        <taxon>Methanobacteriota</taxon>
        <taxon>Stenosarchaea group</taxon>
        <taxon>Methanomicrobia</taxon>
        <taxon>Methanomicrobiales</taxon>
        <taxon>Methanomicrobiaceae</taxon>
        <taxon>Methanoculleus</taxon>
    </lineage>
</organism>
<dbReference type="Pfam" id="PF01497">
    <property type="entry name" value="Peripla_BP_2"/>
    <property type="match status" value="1"/>
</dbReference>
<feature type="domain" description="Fe/B12 periplasmic-binding" evidence="1">
    <location>
        <begin position="99"/>
        <end position="374"/>
    </location>
</feature>
<evidence type="ECO:0000313" key="3">
    <source>
        <dbReference type="Proteomes" id="UP001168338"/>
    </source>
</evidence>
<sequence>MMRTILLAALAALLFLAVPVSAADTDSLPGDADGDGTLTGDEVSATVLAYLDAAYMGGTGTDRTEALDAAQVYAFWGGRPKIVTDSAGKTATLYRPLRRIVVCNGETLETLRSIGLDAGRVVAVDKYSLEKSSFFPEYQGKTNIGSIWSPDMEKIVTARPDAVFLYATISTAACDDIQQKLEATVPGIHVFRFDCFKPATYADEVRAIAAMTGREERGEAFIAFYESAMNTIRDGVPDADRPRVYFEYWIDYRTVARNAGYNEKIGLAGGVNPYSGESTDYPDIDPESVIANNPQVVVKLAGQGLEFGGYAGHDLDSFARIRSALLLRPGWTTLDAVKNNRVYVIHSDILGGAQHFIGTAYLAKIISPERFGTLDPQAIHQRYLTDFQGIDFDLATQGAFVYP</sequence>
<dbReference type="PANTHER" id="PTHR30535:SF34">
    <property type="entry name" value="MOLYBDATE-BINDING PROTEIN MOLA"/>
    <property type="match status" value="1"/>
</dbReference>
<accession>A0ABT8M804</accession>
<dbReference type="RefSeq" id="WP_301663148.1">
    <property type="nucleotide sequence ID" value="NZ_VCYH01000002.1"/>
</dbReference>
<dbReference type="InterPro" id="IPR018247">
    <property type="entry name" value="EF_Hand_1_Ca_BS"/>
</dbReference>
<dbReference type="InterPro" id="IPR002491">
    <property type="entry name" value="ABC_transptr_periplasmic_BD"/>
</dbReference>
<gene>
    <name evidence="2" type="ORF">FGU65_04010</name>
</gene>
<evidence type="ECO:0000259" key="1">
    <source>
        <dbReference type="PROSITE" id="PS50983"/>
    </source>
</evidence>
<protein>
    <submittedName>
        <fullName evidence="2">ABC transporter substrate-binding protein</fullName>
    </submittedName>
</protein>